<proteinExistence type="predicted"/>
<evidence type="ECO:0000313" key="4">
    <source>
        <dbReference type="Proteomes" id="UP000195814"/>
    </source>
</evidence>
<keyword evidence="3" id="KW-1185">Reference proteome</keyword>
<dbReference type="EMBL" id="CP015580">
    <property type="protein sequence ID" value="ARU96351.1"/>
    <property type="molecule type" value="Genomic_DNA"/>
</dbReference>
<dbReference type="RefSeq" id="WP_087490640.1">
    <property type="nucleotide sequence ID" value="NZ_CP015580.1"/>
</dbReference>
<evidence type="ECO:0000313" key="3">
    <source>
        <dbReference type="Proteomes" id="UP000195729"/>
    </source>
</evidence>
<dbReference type="AlphaFoldDB" id="A0A1Y0LQV2"/>
<gene>
    <name evidence="1" type="ORF">A7K98_21010</name>
    <name evidence="2" type="ORF">A7K99_20995</name>
</gene>
<keyword evidence="1" id="KW-0614">Plasmid</keyword>
<reference evidence="3 4" key="1">
    <citation type="submission" date="2016-05" db="EMBL/GenBank/DDBJ databases">
        <title>Complete genome sequence of two 2,5-diketo-D-glunonic acid producing strain Tatumella citrea.</title>
        <authorList>
            <person name="Duan C."/>
            <person name="Yang J."/>
            <person name="Yang S."/>
        </authorList>
    </citation>
    <scope>NUCLEOTIDE SEQUENCE [LARGE SCALE GENOMIC DNA]</scope>
    <source>
        <strain evidence="2 3">ATCC 39140</strain>
        <strain evidence="1 4">DSM 13699</strain>
        <plasmid evidence="4">Plasmid unnamed</plasmid>
        <plasmid evidence="1 3">unnamed</plasmid>
    </source>
</reference>
<accession>A0A1Y0LQV2</accession>
<protein>
    <submittedName>
        <fullName evidence="1">Uncharacterized protein</fullName>
    </submittedName>
</protein>
<dbReference type="Proteomes" id="UP000195729">
    <property type="component" value="Plasmid unnamed"/>
</dbReference>
<geneLocation type="plasmid" evidence="3 4">
    <name>unnamed</name>
</geneLocation>
<sequence length="246" mass="29128">MNNKIREYIDFEITKDIKESQLLKISALIDVLKVDEKFIDEEDLQLKILKISYENPIDDPDDGIRKSQFARRNAYLSALKKQAKRDLVKDIVFLIMDVFKIKEASFHFFKNMCEIFLARSVDKNFIIENFSNIKINESGEYKKSDVKRTSANKINLAFKYNDYVYLECFCVKYPSFSGSDFMKIYTRQIEKIDKIFAGIKADLKQMSEEEKKKINTYFELVKEKEKIKEDLGLTVEKPEIIKRKRL</sequence>
<name>A0A1Y0LQV2_TATCI</name>
<evidence type="ECO:0000313" key="1">
    <source>
        <dbReference type="EMBL" id="ARU96351.1"/>
    </source>
</evidence>
<dbReference type="EMBL" id="CP015582">
    <property type="protein sequence ID" value="ARV00385.1"/>
    <property type="molecule type" value="Genomic_DNA"/>
</dbReference>
<dbReference type="KEGG" id="tci:A7K98_21010"/>
<evidence type="ECO:0000313" key="2">
    <source>
        <dbReference type="EMBL" id="ARV00385.1"/>
    </source>
</evidence>
<dbReference type="Proteomes" id="UP000195814">
    <property type="component" value="Plasmid unnamed"/>
</dbReference>
<organism evidence="1 4">
    <name type="scientific">Tatumella citrea</name>
    <name type="common">Pantoea citrea</name>
    <dbReference type="NCBI Taxonomy" id="53336"/>
    <lineage>
        <taxon>Bacteria</taxon>
        <taxon>Pseudomonadati</taxon>
        <taxon>Pseudomonadota</taxon>
        <taxon>Gammaproteobacteria</taxon>
        <taxon>Enterobacterales</taxon>
        <taxon>Erwiniaceae</taxon>
        <taxon>Tatumella</taxon>
    </lineage>
</organism>